<dbReference type="EC" id="4.1.2.13" evidence="3"/>
<dbReference type="PIRSF" id="PIRSF001359">
    <property type="entry name" value="F_bP_aldolase_II"/>
    <property type="match status" value="1"/>
</dbReference>
<dbReference type="InterPro" id="IPR000771">
    <property type="entry name" value="FBA_II"/>
</dbReference>
<dbReference type="CDD" id="cd00947">
    <property type="entry name" value="TBP_aldolase_IIB"/>
    <property type="match status" value="1"/>
</dbReference>
<name>A0A6A6E4R2_9PEZI</name>
<dbReference type="InterPro" id="IPR013785">
    <property type="entry name" value="Aldolase_TIM"/>
</dbReference>
<dbReference type="Pfam" id="PF01116">
    <property type="entry name" value="F_bP_aldolase"/>
    <property type="match status" value="1"/>
</dbReference>
<organism evidence="4 5">
    <name type="scientific">Zopfia rhizophila CBS 207.26</name>
    <dbReference type="NCBI Taxonomy" id="1314779"/>
    <lineage>
        <taxon>Eukaryota</taxon>
        <taxon>Fungi</taxon>
        <taxon>Dikarya</taxon>
        <taxon>Ascomycota</taxon>
        <taxon>Pezizomycotina</taxon>
        <taxon>Dothideomycetes</taxon>
        <taxon>Dothideomycetes incertae sedis</taxon>
        <taxon>Zopfiaceae</taxon>
        <taxon>Zopfia</taxon>
    </lineage>
</organism>
<protein>
    <recommendedName>
        <fullName evidence="3">Fructose-bisphosphate aldolase</fullName>
        <shortName evidence="3">FBP aldolase</shortName>
        <ecNumber evidence="3">4.1.2.13</ecNumber>
    </recommendedName>
</protein>
<dbReference type="Proteomes" id="UP000800200">
    <property type="component" value="Unassembled WGS sequence"/>
</dbReference>
<dbReference type="PANTHER" id="PTHR30304">
    <property type="entry name" value="D-TAGATOSE-1,6-BISPHOSPHATE ALDOLASE"/>
    <property type="match status" value="1"/>
</dbReference>
<comment type="pathway">
    <text evidence="3">Carbohydrate degradation; glycolysis; D-glyceraldehyde 3-phosphate and glycerone phosphate from D-glucose: step 4/4.</text>
</comment>
<comment type="similarity">
    <text evidence="3">Belongs to the class II fructose-bisphosphate aldolase family.</text>
</comment>
<feature type="binding site" evidence="2">
    <location>
        <position position="107"/>
    </location>
    <ligand>
        <name>Zn(2+)</name>
        <dbReference type="ChEBI" id="CHEBI:29105"/>
        <label>2</label>
    </ligand>
</feature>
<keyword evidence="2 3" id="KW-0862">Zinc</keyword>
<comment type="function">
    <text evidence="3">Catalyzes the aldol condensation of dihydroxyacetone phosphate (DHAP or glycerone-phosphate) with glyceraldehyde 3-phosphate (G3P) to form fructose 1,6-bisphosphate (FBP) in gluconeogenesis and the reverse reaction in glycolysis.</text>
</comment>
<reference evidence="4" key="1">
    <citation type="journal article" date="2020" name="Stud. Mycol.">
        <title>101 Dothideomycetes genomes: a test case for predicting lifestyles and emergence of pathogens.</title>
        <authorList>
            <person name="Haridas S."/>
            <person name="Albert R."/>
            <person name="Binder M."/>
            <person name="Bloem J."/>
            <person name="Labutti K."/>
            <person name="Salamov A."/>
            <person name="Andreopoulos B."/>
            <person name="Baker S."/>
            <person name="Barry K."/>
            <person name="Bills G."/>
            <person name="Bluhm B."/>
            <person name="Cannon C."/>
            <person name="Castanera R."/>
            <person name="Culley D."/>
            <person name="Daum C."/>
            <person name="Ezra D."/>
            <person name="Gonzalez J."/>
            <person name="Henrissat B."/>
            <person name="Kuo A."/>
            <person name="Liang C."/>
            <person name="Lipzen A."/>
            <person name="Lutzoni F."/>
            <person name="Magnuson J."/>
            <person name="Mondo S."/>
            <person name="Nolan M."/>
            <person name="Ohm R."/>
            <person name="Pangilinan J."/>
            <person name="Park H.-J."/>
            <person name="Ramirez L."/>
            <person name="Alfaro M."/>
            <person name="Sun H."/>
            <person name="Tritt A."/>
            <person name="Yoshinaga Y."/>
            <person name="Zwiers L.-H."/>
            <person name="Turgeon B."/>
            <person name="Goodwin S."/>
            <person name="Spatafora J."/>
            <person name="Crous P."/>
            <person name="Grigoriev I."/>
        </authorList>
    </citation>
    <scope>NUCLEOTIDE SEQUENCE</scope>
    <source>
        <strain evidence="4">CBS 207.26</strain>
    </source>
</reference>
<dbReference type="AlphaFoldDB" id="A0A6A6E4R2"/>
<accession>A0A6A6E4R2</accession>
<feature type="binding site" evidence="2">
    <location>
        <position position="215"/>
    </location>
    <ligand>
        <name>Zn(2+)</name>
        <dbReference type="ChEBI" id="CHEBI:29105"/>
        <label>1</label>
        <note>catalytic</note>
    </ligand>
</feature>
<keyword evidence="2 3" id="KW-0479">Metal-binding</keyword>
<dbReference type="SUPFAM" id="SSF51569">
    <property type="entry name" value="Aldolase"/>
    <property type="match status" value="1"/>
</dbReference>
<evidence type="ECO:0000313" key="4">
    <source>
        <dbReference type="EMBL" id="KAF2184856.1"/>
    </source>
</evidence>
<dbReference type="PANTHER" id="PTHR30304:SF0">
    <property type="entry name" value="D-TAGATOSE-1,6-BISPHOSPHATE ALDOLASE SUBUNIT GATY-RELATED"/>
    <property type="match status" value="1"/>
</dbReference>
<dbReference type="OrthoDB" id="2558351at2759"/>
<evidence type="ECO:0000256" key="1">
    <source>
        <dbReference type="PIRSR" id="PIRSR001359-1"/>
    </source>
</evidence>
<feature type="binding site" evidence="2">
    <location>
        <position position="86"/>
    </location>
    <ligand>
        <name>Zn(2+)</name>
        <dbReference type="ChEBI" id="CHEBI:29105"/>
        <label>1</label>
        <note>catalytic</note>
    </ligand>
</feature>
<dbReference type="EMBL" id="ML994636">
    <property type="protein sequence ID" value="KAF2184856.1"/>
    <property type="molecule type" value="Genomic_DNA"/>
</dbReference>
<dbReference type="GO" id="GO:0004332">
    <property type="term" value="F:fructose-bisphosphate aldolase activity"/>
    <property type="evidence" value="ECO:0007669"/>
    <property type="project" value="UniProtKB-EC"/>
</dbReference>
<evidence type="ECO:0000256" key="3">
    <source>
        <dbReference type="RuleBase" id="RU366023"/>
    </source>
</evidence>
<keyword evidence="5" id="KW-1185">Reference proteome</keyword>
<comment type="catalytic activity">
    <reaction evidence="3">
        <text>beta-D-fructose 1,6-bisphosphate = D-glyceraldehyde 3-phosphate + dihydroxyacetone phosphate</text>
        <dbReference type="Rhea" id="RHEA:14729"/>
        <dbReference type="ChEBI" id="CHEBI:32966"/>
        <dbReference type="ChEBI" id="CHEBI:57642"/>
        <dbReference type="ChEBI" id="CHEBI:59776"/>
        <dbReference type="EC" id="4.1.2.13"/>
    </reaction>
</comment>
<dbReference type="GO" id="GO:0008270">
    <property type="term" value="F:zinc ion binding"/>
    <property type="evidence" value="ECO:0007669"/>
    <property type="project" value="UniProtKB-UniRule"/>
</dbReference>
<proteinExistence type="inferred from homology"/>
<dbReference type="InterPro" id="IPR050246">
    <property type="entry name" value="Class_II_FBP_aldolase"/>
</dbReference>
<feature type="active site" description="Proton donor" evidence="1">
    <location>
        <position position="85"/>
    </location>
</feature>
<dbReference type="UniPathway" id="UPA00109">
    <property type="reaction ID" value="UER00183"/>
</dbReference>
<feature type="binding site" evidence="2">
    <location>
        <position position="182"/>
    </location>
    <ligand>
        <name>Zn(2+)</name>
        <dbReference type="ChEBI" id="CHEBI:29105"/>
        <label>1</label>
        <note>catalytic</note>
    </ligand>
</feature>
<keyword evidence="3" id="KW-0456">Lyase</keyword>
<gene>
    <name evidence="4" type="ORF">K469DRAFT_633159</name>
</gene>
<keyword evidence="3" id="KW-0324">Glycolysis</keyword>
<evidence type="ECO:0000256" key="2">
    <source>
        <dbReference type="PIRSR" id="PIRSR001359-3"/>
    </source>
</evidence>
<feature type="binding site" evidence="2">
    <location>
        <position position="137"/>
    </location>
    <ligand>
        <name>Zn(2+)</name>
        <dbReference type="ChEBI" id="CHEBI:29105"/>
        <label>2</label>
    </ligand>
</feature>
<dbReference type="GO" id="GO:0006096">
    <property type="term" value="P:glycolytic process"/>
    <property type="evidence" value="ECO:0007669"/>
    <property type="project" value="UniProtKB-UniPathway"/>
</dbReference>
<sequence length="287" mass="31954">MTGFPKSNRTYQIIHSAAKGNFAVGGYCVYNTDGVLAVIRAAERCRSPAIIQVFPWTLHFQGSHFIQFISSAARAAKVPISVHLDHCLRPSDAELALDCAFDSIMVDGSMFNEEDNIQYVKNMVEKAREKNITIEAELGRMEGGEDGLPRIEESLLTDPEKAKEFVERTGVRFLAPSFGNVHGPYPEGGAEKWWQVDRLKAIHESLGPDTTLVLHGTHPCSDEMLRVGIANGIRKVNQNRTVRTRYMKFLAEQSGKLELTKLQEEGVQIYSNEIERMMNVLGSAGKA</sequence>
<evidence type="ECO:0000313" key="5">
    <source>
        <dbReference type="Proteomes" id="UP000800200"/>
    </source>
</evidence>
<comment type="cofactor">
    <cofactor evidence="2 3">
        <name>Zn(2+)</name>
        <dbReference type="ChEBI" id="CHEBI:29105"/>
    </cofactor>
    <text evidence="2 3">Binds 2 Zn(2+) ions per subunit. One is catalytic and the other provides a structural contribution.</text>
</comment>
<dbReference type="Gene3D" id="3.20.20.70">
    <property type="entry name" value="Aldolase class I"/>
    <property type="match status" value="1"/>
</dbReference>